<dbReference type="InterPro" id="IPR036188">
    <property type="entry name" value="FAD/NAD-bd_sf"/>
</dbReference>
<evidence type="ECO:0000256" key="1">
    <source>
        <dbReference type="ARBA" id="ARBA00023002"/>
    </source>
</evidence>
<reference evidence="2 3" key="1">
    <citation type="submission" date="2017-04" db="EMBL/GenBank/DDBJ databases">
        <title>Genome Sequence of the Model Brown-Rot Fungus Postia placenta SB12.</title>
        <authorList>
            <consortium name="DOE Joint Genome Institute"/>
            <person name="Gaskell J."/>
            <person name="Kersten P."/>
            <person name="Larrondo L.F."/>
            <person name="Canessa P."/>
            <person name="Martinez D."/>
            <person name="Hibbett D."/>
            <person name="Schmoll M."/>
            <person name="Kubicek C.P."/>
            <person name="Martinez A.T."/>
            <person name="Yadav J."/>
            <person name="Master E."/>
            <person name="Magnuson J.K."/>
            <person name="James T."/>
            <person name="Yaver D."/>
            <person name="Berka R."/>
            <person name="Labutti K."/>
            <person name="Lipzen A."/>
            <person name="Aerts A."/>
            <person name="Barry K."/>
            <person name="Henrissat B."/>
            <person name="Blanchette R."/>
            <person name="Grigoriev I."/>
            <person name="Cullen D."/>
        </authorList>
    </citation>
    <scope>NUCLEOTIDE SEQUENCE [LARGE SCALE GENOMIC DNA]</scope>
    <source>
        <strain evidence="2 3">MAD-698-R-SB12</strain>
    </source>
</reference>
<gene>
    <name evidence="2" type="ORF">POSPLADRAFT_1046611</name>
</gene>
<keyword evidence="1" id="KW-0560">Oxidoreductase</keyword>
<dbReference type="GeneID" id="36324031"/>
<evidence type="ECO:0008006" key="4">
    <source>
        <dbReference type="Google" id="ProtNLM"/>
    </source>
</evidence>
<dbReference type="AlphaFoldDB" id="A0A1X6N0S6"/>
<dbReference type="EMBL" id="KZ110597">
    <property type="protein sequence ID" value="OSX62239.1"/>
    <property type="molecule type" value="Genomic_DNA"/>
</dbReference>
<proteinExistence type="predicted"/>
<dbReference type="STRING" id="670580.A0A1X6N0S6"/>
<sequence length="564" mass="62302">MATSDAKPISSWDGPHQLPTTDCLGVQIPEGTSPVQVFWRDLLALSWDIRTLIGATRINDYLEKHLANSGLRDLTISDKPWLEPTLEKPYPDLTFVQFAFTFENAVGIGSGLARLVYTGGVWKAWTMFTSLGSLREFPEKIGPLRDATMYQGTWTEKRRAETDMEGGKPAVVIVGAGHSGLETAARLKYIGVRALVVEKNAKIGDNWRHRYKTLSLHDTVWFDHLPYMLFPSTWPVYAPAQKLGDFLESYAHHNELDVWTSSTVKAAQWNEKDKTWAITVQRRDSVRVLCARHVVFATGYGAGNPNVPDIPGRDKFVGKVIHSTQYTSAEEFLDKKVVVVGACTSAHDIVHDSYNHGIDVTMFQRSATYVISKQASGDSLKELYNDRVPLEIADHYTFSTPLALLRLMSQRAVPTIAATTDKSILDGLARVGFKTNMGYDGAGIFPLWQSRGGGYYIDTGASRLIADGKIKLKSGGSIASFTRTGLRFSDDSEIAADVVIFATGFGDNREIVKDICGPDVVSKVKPVWGLDSEGELSAIYRDSGHERLWFALEIKAIEEGLVGA</sequence>
<keyword evidence="3" id="KW-1185">Reference proteome</keyword>
<name>A0A1X6N0S6_9APHY</name>
<organism evidence="2 3">
    <name type="scientific">Postia placenta MAD-698-R-SB12</name>
    <dbReference type="NCBI Taxonomy" id="670580"/>
    <lineage>
        <taxon>Eukaryota</taxon>
        <taxon>Fungi</taxon>
        <taxon>Dikarya</taxon>
        <taxon>Basidiomycota</taxon>
        <taxon>Agaricomycotina</taxon>
        <taxon>Agaricomycetes</taxon>
        <taxon>Polyporales</taxon>
        <taxon>Adustoporiaceae</taxon>
        <taxon>Rhodonia</taxon>
    </lineage>
</organism>
<protein>
    <recommendedName>
        <fullName evidence="4">FAD/NAD(P)-binding domain-containing protein</fullName>
    </recommendedName>
</protein>
<dbReference type="Pfam" id="PF13738">
    <property type="entry name" value="Pyr_redox_3"/>
    <property type="match status" value="1"/>
</dbReference>
<accession>A0A1X6N0S6</accession>
<dbReference type="PANTHER" id="PTHR43539">
    <property type="entry name" value="FLAVIN-BINDING MONOOXYGENASE-LIKE PROTEIN (AFU_ORTHOLOGUE AFUA_4G09220)"/>
    <property type="match status" value="1"/>
</dbReference>
<dbReference type="SUPFAM" id="SSF51905">
    <property type="entry name" value="FAD/NAD(P)-binding domain"/>
    <property type="match status" value="1"/>
</dbReference>
<evidence type="ECO:0000313" key="3">
    <source>
        <dbReference type="Proteomes" id="UP000194127"/>
    </source>
</evidence>
<dbReference type="GO" id="GO:0004497">
    <property type="term" value="F:monooxygenase activity"/>
    <property type="evidence" value="ECO:0007669"/>
    <property type="project" value="TreeGrafter"/>
</dbReference>
<dbReference type="OrthoDB" id="74360at2759"/>
<dbReference type="RefSeq" id="XP_024339033.1">
    <property type="nucleotide sequence ID" value="XM_024479081.1"/>
</dbReference>
<dbReference type="Proteomes" id="UP000194127">
    <property type="component" value="Unassembled WGS sequence"/>
</dbReference>
<dbReference type="Gene3D" id="3.50.50.60">
    <property type="entry name" value="FAD/NAD(P)-binding domain"/>
    <property type="match status" value="1"/>
</dbReference>
<evidence type="ECO:0000313" key="2">
    <source>
        <dbReference type="EMBL" id="OSX62239.1"/>
    </source>
</evidence>
<dbReference type="InterPro" id="IPR050982">
    <property type="entry name" value="Auxin_biosynth/cation_transpt"/>
</dbReference>
<dbReference type="PANTHER" id="PTHR43539:SF68">
    <property type="entry name" value="FLAVIN-BINDING MONOOXYGENASE-LIKE PROTEIN (AFU_ORTHOLOGUE AFUA_4G09220)"/>
    <property type="match status" value="1"/>
</dbReference>
<dbReference type="GO" id="GO:0050660">
    <property type="term" value="F:flavin adenine dinucleotide binding"/>
    <property type="evidence" value="ECO:0007669"/>
    <property type="project" value="TreeGrafter"/>
</dbReference>